<sequence length="651" mass="76611">MLYFLIISKKNTSNPYIQSSEELFKFIPNGRNLQYNRWLTLGERLEIHYWLPKDSYFDYEYYEDVSENQIRLFNGWINDGNPLNTHLNKRDLNNVEGNSGEYVYINMNSDGDGSFKRNLTSSVQTYFTENEEITIISNRVGLINHLLRPKSSLKDCLDTNFLAWSISTSWAHDDSTLFRDIKVLSQGTKIFIQNNSVHFEKKEGDIWADHHFQELYKKDTHQYWDICYEKLINNLNLFFKYFDKPFNFPLSGGKDSRLLLGLILNSEGRHLINKTITNGPPYSGEVIAGRLLANQLKLVHETNEGGYHGFDMTDRFGKHIFFTEGEVSPMDLTSNFERVSEKMVLRGQEVGLRNISDIKENDFDQIESWFYKHLGNFNHVGFLKESFVNERKNEFKHQWLYKNQAETLTNLHTKNRIETRFLRWGGRIWTAHNTNEFTPFIFLDDYIVKSTYNAGVEARINEEFHYEIMKRCGNDLIEIPFCNQKWPNKYNIDSKMIKHYQVDKKPMRGSHAVLFKNLDIIKHFVLDSNIVDLLEPVVDWEEFKGFRQENLKGGHYQPFWQLVQMAAISNCNSFTQDEVCSIHEKMDDFPNLKDDYESLDPLTLEKSKTNKYKEVIIELLAKNELENKTQHDESNLDGLKIFGYYITKAKG</sequence>
<protein>
    <recommendedName>
        <fullName evidence="3">Asparagine synthetase domain-containing protein</fullName>
    </recommendedName>
</protein>
<evidence type="ECO:0008006" key="3">
    <source>
        <dbReference type="Google" id="ProtNLM"/>
    </source>
</evidence>
<reference evidence="1" key="1">
    <citation type="submission" date="2021-02" db="EMBL/GenBank/DDBJ databases">
        <title>Fulvivirga sp. S481 isolated from sea water.</title>
        <authorList>
            <person name="Bae S.S."/>
            <person name="Baek K."/>
        </authorList>
    </citation>
    <scope>NUCLEOTIDE SEQUENCE</scope>
    <source>
        <strain evidence="1">S481</strain>
    </source>
</reference>
<name>A0A974WLH3_9BACT</name>
<dbReference type="EMBL" id="CP070608">
    <property type="protein sequence ID" value="QSE98405.1"/>
    <property type="molecule type" value="Genomic_DNA"/>
</dbReference>
<evidence type="ECO:0000313" key="2">
    <source>
        <dbReference type="Proteomes" id="UP000662783"/>
    </source>
</evidence>
<dbReference type="RefSeq" id="WP_205722919.1">
    <property type="nucleotide sequence ID" value="NZ_CP070608.1"/>
</dbReference>
<gene>
    <name evidence="1" type="ORF">JR347_04830</name>
</gene>
<dbReference type="Proteomes" id="UP000662783">
    <property type="component" value="Chromosome"/>
</dbReference>
<accession>A0A974WLH3</accession>
<organism evidence="1 2">
    <name type="scientific">Fulvivirga lutea</name>
    <dbReference type="NCBI Taxonomy" id="2810512"/>
    <lineage>
        <taxon>Bacteria</taxon>
        <taxon>Pseudomonadati</taxon>
        <taxon>Bacteroidota</taxon>
        <taxon>Cytophagia</taxon>
        <taxon>Cytophagales</taxon>
        <taxon>Fulvivirgaceae</taxon>
        <taxon>Fulvivirga</taxon>
    </lineage>
</organism>
<dbReference type="AlphaFoldDB" id="A0A974WLH3"/>
<evidence type="ECO:0000313" key="1">
    <source>
        <dbReference type="EMBL" id="QSE98405.1"/>
    </source>
</evidence>
<proteinExistence type="predicted"/>
<keyword evidence="2" id="KW-1185">Reference proteome</keyword>
<dbReference type="KEGG" id="fuv:JR347_04830"/>